<dbReference type="EMBL" id="JAPFFF010000021">
    <property type="protein sequence ID" value="KAK8853944.1"/>
    <property type="molecule type" value="Genomic_DNA"/>
</dbReference>
<protein>
    <submittedName>
        <fullName evidence="1">Uncharacterized protein</fullName>
    </submittedName>
</protein>
<sequence>MKKKAPRRKYIKTPFYVSVPLLINDPTMGQSKIGTDKWSIFLHDIRDESHILTEACNKASQDHAQVNDEFKRTAQLSFNAIHNVKRNRPLPDNMIPRVPHPKPKVEGNNDFDDFSIFTTTSPTKFKYNEFPKRASSAVRYLKPDKLSSVYNVKKREMDEFVITGEQLDGNEAY</sequence>
<evidence type="ECO:0000313" key="1">
    <source>
        <dbReference type="EMBL" id="KAK8853944.1"/>
    </source>
</evidence>
<keyword evidence="2" id="KW-1185">Reference proteome</keyword>
<proteinExistence type="predicted"/>
<name>A0ABR2HWB7_9EUKA</name>
<gene>
    <name evidence="1" type="ORF">M9Y10_016492</name>
</gene>
<reference evidence="1 2" key="1">
    <citation type="submission" date="2024-04" db="EMBL/GenBank/DDBJ databases">
        <title>Tritrichomonas musculus Genome.</title>
        <authorList>
            <person name="Alves-Ferreira E."/>
            <person name="Grigg M."/>
            <person name="Lorenzi H."/>
            <person name="Galac M."/>
        </authorList>
    </citation>
    <scope>NUCLEOTIDE SEQUENCE [LARGE SCALE GENOMIC DNA]</scope>
    <source>
        <strain evidence="1 2">EAF2021</strain>
    </source>
</reference>
<accession>A0ABR2HWB7</accession>
<dbReference type="Proteomes" id="UP001470230">
    <property type="component" value="Unassembled WGS sequence"/>
</dbReference>
<evidence type="ECO:0000313" key="2">
    <source>
        <dbReference type="Proteomes" id="UP001470230"/>
    </source>
</evidence>
<comment type="caution">
    <text evidence="1">The sequence shown here is derived from an EMBL/GenBank/DDBJ whole genome shotgun (WGS) entry which is preliminary data.</text>
</comment>
<organism evidence="1 2">
    <name type="scientific">Tritrichomonas musculus</name>
    <dbReference type="NCBI Taxonomy" id="1915356"/>
    <lineage>
        <taxon>Eukaryota</taxon>
        <taxon>Metamonada</taxon>
        <taxon>Parabasalia</taxon>
        <taxon>Tritrichomonadida</taxon>
        <taxon>Tritrichomonadidae</taxon>
        <taxon>Tritrichomonas</taxon>
    </lineage>
</organism>